<accession>A0A099KSM5</accession>
<dbReference type="RefSeq" id="WP_033093400.1">
    <property type="nucleotide sequence ID" value="NZ_JQED01000015.1"/>
</dbReference>
<evidence type="ECO:0000256" key="3">
    <source>
        <dbReference type="ARBA" id="ARBA00022475"/>
    </source>
</evidence>
<organism evidence="8 9">
    <name type="scientific">Colwellia psychrerythraea</name>
    <name type="common">Vibrio psychroerythus</name>
    <dbReference type="NCBI Taxonomy" id="28229"/>
    <lineage>
        <taxon>Bacteria</taxon>
        <taxon>Pseudomonadati</taxon>
        <taxon>Pseudomonadota</taxon>
        <taxon>Gammaproteobacteria</taxon>
        <taxon>Alteromonadales</taxon>
        <taxon>Colwelliaceae</taxon>
        <taxon>Colwellia</taxon>
    </lineage>
</organism>
<reference evidence="8 9" key="1">
    <citation type="submission" date="2014-08" db="EMBL/GenBank/DDBJ databases">
        <title>Genomic and Phenotypic Diversity of Colwellia psychrerythraea strains from Disparate Marine Basins.</title>
        <authorList>
            <person name="Techtmann S.M."/>
            <person name="Stelling S.C."/>
            <person name="Utturkar S.M."/>
            <person name="Alshibli N."/>
            <person name="Harris A."/>
            <person name="Brown S.D."/>
            <person name="Hazen T.C."/>
        </authorList>
    </citation>
    <scope>NUCLEOTIDE SEQUENCE [LARGE SCALE GENOMIC DNA]</scope>
    <source>
        <strain evidence="8 9">ND2E</strain>
    </source>
</reference>
<dbReference type="AlphaFoldDB" id="A0A099KSM5"/>
<evidence type="ECO:0000256" key="6">
    <source>
        <dbReference type="ARBA" id="ARBA00023136"/>
    </source>
</evidence>
<evidence type="ECO:0000313" key="8">
    <source>
        <dbReference type="EMBL" id="KGJ93200.1"/>
    </source>
</evidence>
<dbReference type="EMBL" id="JQED01000015">
    <property type="protein sequence ID" value="KGJ93200.1"/>
    <property type="molecule type" value="Genomic_DNA"/>
</dbReference>
<sequence length="178" mass="19893" precursor="true">MRLETRFKWLPAPILSLLLFFVWLLLNNSVSLGHIVLAVILAIVIPLATSPFSTKQPLVIKPVLALRHILLVLYDIITANVQVAILILGPTKKLTPGFIKVPLDLTHSMPITILASTVSLTPGTVSAEVYPCSERFTEGESCEQRFLLIHVLDLKDEQALINTIKQRYETPLKEIFQC</sequence>
<comment type="caution">
    <text evidence="8">The sequence shown here is derived from an EMBL/GenBank/DDBJ whole genome shotgun (WGS) entry which is preliminary data.</text>
</comment>
<keyword evidence="6 7" id="KW-0472">Membrane</keyword>
<dbReference type="Pfam" id="PF01899">
    <property type="entry name" value="MNHE"/>
    <property type="match status" value="1"/>
</dbReference>
<dbReference type="Proteomes" id="UP000029843">
    <property type="component" value="Unassembled WGS sequence"/>
</dbReference>
<dbReference type="OrthoDB" id="9807187at2"/>
<dbReference type="GO" id="GO:0008324">
    <property type="term" value="F:monoatomic cation transmembrane transporter activity"/>
    <property type="evidence" value="ECO:0007669"/>
    <property type="project" value="InterPro"/>
</dbReference>
<feature type="transmembrane region" description="Helical" evidence="7">
    <location>
        <begin position="64"/>
        <end position="88"/>
    </location>
</feature>
<dbReference type="PANTHER" id="PTHR34584">
    <property type="entry name" value="NA(+)/H(+) ANTIPORTER SUBUNIT E1"/>
    <property type="match status" value="1"/>
</dbReference>
<keyword evidence="4 7" id="KW-0812">Transmembrane</keyword>
<proteinExistence type="inferred from homology"/>
<evidence type="ECO:0000256" key="1">
    <source>
        <dbReference type="ARBA" id="ARBA00004651"/>
    </source>
</evidence>
<dbReference type="GO" id="GO:0005886">
    <property type="term" value="C:plasma membrane"/>
    <property type="evidence" value="ECO:0007669"/>
    <property type="project" value="UniProtKB-SubCell"/>
</dbReference>
<protein>
    <submittedName>
        <fullName evidence="8">Cation antiporter</fullName>
    </submittedName>
</protein>
<dbReference type="PANTHER" id="PTHR34584:SF1">
    <property type="entry name" value="NA(+)_H(+) ANTIPORTER SUBUNIT E1"/>
    <property type="match status" value="1"/>
</dbReference>
<comment type="similarity">
    <text evidence="2">Belongs to the CPA3 antiporters (TC 2.A.63) subunit E family.</text>
</comment>
<evidence type="ECO:0000256" key="2">
    <source>
        <dbReference type="ARBA" id="ARBA00006228"/>
    </source>
</evidence>
<evidence type="ECO:0000313" key="9">
    <source>
        <dbReference type="Proteomes" id="UP000029843"/>
    </source>
</evidence>
<feature type="transmembrane region" description="Helical" evidence="7">
    <location>
        <begin position="32"/>
        <end position="52"/>
    </location>
</feature>
<dbReference type="PIRSF" id="PIRSF019239">
    <property type="entry name" value="MrpE"/>
    <property type="match status" value="1"/>
</dbReference>
<dbReference type="PATRIC" id="fig|28229.4.peg.1700"/>
<gene>
    <name evidence="8" type="ORF">ND2E_2666</name>
</gene>
<evidence type="ECO:0000256" key="7">
    <source>
        <dbReference type="SAM" id="Phobius"/>
    </source>
</evidence>
<dbReference type="NCBIfam" id="NF006518">
    <property type="entry name" value="PRK08965.1-2"/>
    <property type="match status" value="1"/>
</dbReference>
<evidence type="ECO:0000256" key="5">
    <source>
        <dbReference type="ARBA" id="ARBA00022989"/>
    </source>
</evidence>
<dbReference type="InterPro" id="IPR002758">
    <property type="entry name" value="Cation_antiport_E"/>
</dbReference>
<evidence type="ECO:0000256" key="4">
    <source>
        <dbReference type="ARBA" id="ARBA00022692"/>
    </source>
</evidence>
<keyword evidence="5 7" id="KW-1133">Transmembrane helix</keyword>
<keyword evidence="3" id="KW-1003">Cell membrane</keyword>
<name>A0A099KSM5_COLPS</name>
<comment type="subcellular location">
    <subcellularLocation>
        <location evidence="1">Cell membrane</location>
        <topology evidence="1">Multi-pass membrane protein</topology>
    </subcellularLocation>
</comment>
<feature type="transmembrane region" description="Helical" evidence="7">
    <location>
        <begin position="7"/>
        <end position="26"/>
    </location>
</feature>